<dbReference type="AlphaFoldDB" id="A0A9K3PFE4"/>
<comment type="caution">
    <text evidence="2">The sequence shown here is derived from an EMBL/GenBank/DDBJ whole genome shotgun (WGS) entry which is preliminary data.</text>
</comment>
<keyword evidence="3" id="KW-1185">Reference proteome</keyword>
<reference evidence="2" key="1">
    <citation type="journal article" date="2021" name="Sci. Rep.">
        <title>Diploid genomic architecture of Nitzschia inconspicua, an elite biomass production diatom.</title>
        <authorList>
            <person name="Oliver A."/>
            <person name="Podell S."/>
            <person name="Pinowska A."/>
            <person name="Traller J.C."/>
            <person name="Smith S.R."/>
            <person name="McClure R."/>
            <person name="Beliaev A."/>
            <person name="Bohutskyi P."/>
            <person name="Hill E.A."/>
            <person name="Rabines A."/>
            <person name="Zheng H."/>
            <person name="Allen L.Z."/>
            <person name="Kuo A."/>
            <person name="Grigoriev I.V."/>
            <person name="Allen A.E."/>
            <person name="Hazlebeck D."/>
            <person name="Allen E.E."/>
        </authorList>
    </citation>
    <scope>NUCLEOTIDE SEQUENCE</scope>
    <source>
        <strain evidence="2">Hildebrandi</strain>
    </source>
</reference>
<name>A0A9K3PFE4_9STRA</name>
<gene>
    <name evidence="2" type="ORF">IV203_020798</name>
</gene>
<dbReference type="Proteomes" id="UP000693970">
    <property type="component" value="Unassembled WGS sequence"/>
</dbReference>
<evidence type="ECO:0000256" key="1">
    <source>
        <dbReference type="SAM" id="MobiDB-lite"/>
    </source>
</evidence>
<sequence length="264" mass="28883">MLACPPALTLVDDMKNTRPNSLLDSKSCCISISGNDGRDEMAENPSEADCIAVASRPCSHCSVLKQIVNERSFTALNDVETEFFSDDDSIELDGDDYPQKAVFYLTKALREVSITQSDTPRTFSSFHIESFSSMPSLSTIIMMDDHSVDPSAHDDNSSVVHDSASVMNATPPQAKSCEIVLDGCAGTKRVRFCPELCTSRAEPTKKKDLRWSADGCNRRSIARSIFDSSPVVPSLPGTKSYSLSPPLRNKTDSSPACARRWRLS</sequence>
<evidence type="ECO:0000313" key="3">
    <source>
        <dbReference type="Proteomes" id="UP000693970"/>
    </source>
</evidence>
<feature type="region of interest" description="Disordered" evidence="1">
    <location>
        <begin position="237"/>
        <end position="256"/>
    </location>
</feature>
<evidence type="ECO:0000313" key="2">
    <source>
        <dbReference type="EMBL" id="KAG7342854.1"/>
    </source>
</evidence>
<proteinExistence type="predicted"/>
<reference evidence="2" key="2">
    <citation type="submission" date="2021-04" db="EMBL/GenBank/DDBJ databases">
        <authorList>
            <person name="Podell S."/>
        </authorList>
    </citation>
    <scope>NUCLEOTIDE SEQUENCE</scope>
    <source>
        <strain evidence="2">Hildebrandi</strain>
    </source>
</reference>
<accession>A0A9K3PFE4</accession>
<dbReference type="EMBL" id="JAGRRH010000024">
    <property type="protein sequence ID" value="KAG7342854.1"/>
    <property type="molecule type" value="Genomic_DNA"/>
</dbReference>
<protein>
    <submittedName>
        <fullName evidence="2">Uncharacterized protein</fullName>
    </submittedName>
</protein>
<organism evidence="2 3">
    <name type="scientific">Nitzschia inconspicua</name>
    <dbReference type="NCBI Taxonomy" id="303405"/>
    <lineage>
        <taxon>Eukaryota</taxon>
        <taxon>Sar</taxon>
        <taxon>Stramenopiles</taxon>
        <taxon>Ochrophyta</taxon>
        <taxon>Bacillariophyta</taxon>
        <taxon>Bacillariophyceae</taxon>
        <taxon>Bacillariophycidae</taxon>
        <taxon>Bacillariales</taxon>
        <taxon>Bacillariaceae</taxon>
        <taxon>Nitzschia</taxon>
    </lineage>
</organism>